<evidence type="ECO:0000313" key="2">
    <source>
        <dbReference type="EMBL" id="ANY82974.1"/>
    </source>
</evidence>
<accession>A0A1B2ESM2</accession>
<dbReference type="Pfam" id="PF05406">
    <property type="entry name" value="WGR"/>
    <property type="match status" value="1"/>
</dbReference>
<dbReference type="CDD" id="cd07996">
    <property type="entry name" value="WGR_MMR_like"/>
    <property type="match status" value="1"/>
</dbReference>
<dbReference type="OrthoDB" id="5801306at2"/>
<dbReference type="RefSeq" id="WP_099514058.1">
    <property type="nucleotide sequence ID" value="NZ_CP016617.1"/>
</dbReference>
<dbReference type="InterPro" id="IPR049809">
    <property type="entry name" value="YehF/YfeS-like_WGR"/>
</dbReference>
<geneLocation type="plasmid" evidence="2">
    <name>unnamed1</name>
</geneLocation>
<protein>
    <recommendedName>
        <fullName evidence="1">WGR domain-containing protein</fullName>
    </recommendedName>
</protein>
<sequence length="84" mass="9805">MPDARSPIRYHLVLYRRDPEQGRARFFSQMIERDLFGTIRLVRNWGFVGSKGREQVEIFSDEAEAAQALETRATAQRQKGYTDL</sequence>
<dbReference type="AlphaFoldDB" id="A0A1B2ESM2"/>
<organism evidence="2">
    <name type="scientific">Microvirga ossetica</name>
    <dbReference type="NCBI Taxonomy" id="1882682"/>
    <lineage>
        <taxon>Bacteria</taxon>
        <taxon>Pseudomonadati</taxon>
        <taxon>Pseudomonadota</taxon>
        <taxon>Alphaproteobacteria</taxon>
        <taxon>Hyphomicrobiales</taxon>
        <taxon>Methylobacteriaceae</taxon>
        <taxon>Microvirga</taxon>
    </lineage>
</organism>
<gene>
    <name evidence="2" type="ORF">BB934_32670</name>
</gene>
<dbReference type="InterPro" id="IPR008893">
    <property type="entry name" value="WGR_domain"/>
</dbReference>
<dbReference type="InterPro" id="IPR036930">
    <property type="entry name" value="WGR_dom_sf"/>
</dbReference>
<feature type="domain" description="WGR" evidence="1">
    <location>
        <begin position="1"/>
        <end position="84"/>
    </location>
</feature>
<dbReference type="SMART" id="SM00773">
    <property type="entry name" value="WGR"/>
    <property type="match status" value="1"/>
</dbReference>
<dbReference type="SUPFAM" id="SSF142921">
    <property type="entry name" value="WGR domain-like"/>
    <property type="match status" value="1"/>
</dbReference>
<dbReference type="PROSITE" id="PS51977">
    <property type="entry name" value="WGR"/>
    <property type="match status" value="1"/>
</dbReference>
<name>A0A1B2ESM2_9HYPH</name>
<evidence type="ECO:0000259" key="1">
    <source>
        <dbReference type="PROSITE" id="PS51977"/>
    </source>
</evidence>
<reference evidence="2" key="1">
    <citation type="submission" date="2016-07" db="EMBL/GenBank/DDBJ databases">
        <title>Microvirga ossetica sp. nov. a new species of rhizobia isolated from root nodules of the legume species Vicia alpestris Steven originated from North Ossetia region in the Caucasus.</title>
        <authorList>
            <person name="Safronova V.I."/>
            <person name="Kuznetsova I.G."/>
            <person name="Sazanova A.L."/>
            <person name="Belimov A."/>
            <person name="Andronov E."/>
            <person name="Osledkin Y.S."/>
            <person name="Onishchuk O.P."/>
            <person name="Kurchak O.N."/>
            <person name="Shaposhnikov A.I."/>
            <person name="Willems A."/>
            <person name="Tikhonovich I.A."/>
        </authorList>
    </citation>
    <scope>NUCLEOTIDE SEQUENCE [LARGE SCALE GENOMIC DNA]</scope>
    <source>
        <strain evidence="2">V5/3M</strain>
        <plasmid evidence="2">unnamed1</plasmid>
    </source>
</reference>
<dbReference type="Gene3D" id="2.20.140.10">
    <property type="entry name" value="WGR domain"/>
    <property type="match status" value="1"/>
</dbReference>
<dbReference type="KEGG" id="moc:BB934_32670"/>
<keyword evidence="2" id="KW-0614">Plasmid</keyword>
<proteinExistence type="predicted"/>
<dbReference type="EMBL" id="CP016617">
    <property type="protein sequence ID" value="ANY82974.1"/>
    <property type="molecule type" value="Genomic_DNA"/>
</dbReference>